<reference evidence="2 3" key="1">
    <citation type="submission" date="2020-10" db="EMBL/GenBank/DDBJ databases">
        <title>Plant Genome Project.</title>
        <authorList>
            <person name="Zhang R.-G."/>
        </authorList>
    </citation>
    <scope>NUCLEOTIDE SEQUENCE [LARGE SCALE GENOMIC DNA]</scope>
    <source>
        <strain evidence="2">FAFU-HL-1</strain>
        <tissue evidence="2">Leaf</tissue>
    </source>
</reference>
<sequence length="265" mass="29710">MIVIIKIELERNLSCYAKLARKHSSIASKQEERAAQKLAPYIPPIVEKLMIDIYEFSPPKPARERVLLHFDDVLGLLDSLLVFLVMRKIEDDQGFDTSIRDSGFQSWTCADKQPFARGPKWSMDSASRFLGVVGYNNLAAYLRLARVLCMDNRPLLPSNGAQGQQFPSLPGQESLLFILTCDEVNDQIGIHLLPFQMAAVQQQQMTLVGSNFHMFKAVYDNPVLDVGYSDNQLPTPMPKSAMPATSSDSQVAAEKQSCYTDEMMN</sequence>
<dbReference type="Proteomes" id="UP000657918">
    <property type="component" value="Unassembled WGS sequence"/>
</dbReference>
<evidence type="ECO:0000313" key="2">
    <source>
        <dbReference type="EMBL" id="KAF9687272.1"/>
    </source>
</evidence>
<feature type="region of interest" description="Disordered" evidence="1">
    <location>
        <begin position="234"/>
        <end position="265"/>
    </location>
</feature>
<protein>
    <submittedName>
        <fullName evidence="2">Uncharacterized protein</fullName>
    </submittedName>
</protein>
<proteinExistence type="predicted"/>
<evidence type="ECO:0000313" key="3">
    <source>
        <dbReference type="Proteomes" id="UP000657918"/>
    </source>
</evidence>
<comment type="caution">
    <text evidence="2">The sequence shown here is derived from an EMBL/GenBank/DDBJ whole genome shotgun (WGS) entry which is preliminary data.</text>
</comment>
<keyword evidence="3" id="KW-1185">Reference proteome</keyword>
<evidence type="ECO:0000256" key="1">
    <source>
        <dbReference type="SAM" id="MobiDB-lite"/>
    </source>
</evidence>
<dbReference type="AlphaFoldDB" id="A0A835TID0"/>
<name>A0A835TID0_9ROSI</name>
<organism evidence="2 3">
    <name type="scientific">Salix dunnii</name>
    <dbReference type="NCBI Taxonomy" id="1413687"/>
    <lineage>
        <taxon>Eukaryota</taxon>
        <taxon>Viridiplantae</taxon>
        <taxon>Streptophyta</taxon>
        <taxon>Embryophyta</taxon>
        <taxon>Tracheophyta</taxon>
        <taxon>Spermatophyta</taxon>
        <taxon>Magnoliopsida</taxon>
        <taxon>eudicotyledons</taxon>
        <taxon>Gunneridae</taxon>
        <taxon>Pentapetalae</taxon>
        <taxon>rosids</taxon>
        <taxon>fabids</taxon>
        <taxon>Malpighiales</taxon>
        <taxon>Salicaceae</taxon>
        <taxon>Saliceae</taxon>
        <taxon>Salix</taxon>
    </lineage>
</organism>
<dbReference type="EMBL" id="JADGMS010000002">
    <property type="protein sequence ID" value="KAF9687272.1"/>
    <property type="molecule type" value="Genomic_DNA"/>
</dbReference>
<accession>A0A835TID0</accession>
<gene>
    <name evidence="2" type="ORF">SADUNF_Sadunf02G0076400</name>
</gene>